<gene>
    <name evidence="1" type="ORF">SAMN04488238_102401</name>
</gene>
<organism evidence="1 2">
    <name type="scientific">Roseicitreum antarcticum</name>
    <dbReference type="NCBI Taxonomy" id="564137"/>
    <lineage>
        <taxon>Bacteria</taxon>
        <taxon>Pseudomonadati</taxon>
        <taxon>Pseudomonadota</taxon>
        <taxon>Alphaproteobacteria</taxon>
        <taxon>Rhodobacterales</taxon>
        <taxon>Paracoccaceae</taxon>
        <taxon>Roseicitreum</taxon>
    </lineage>
</organism>
<dbReference type="InterPro" id="IPR009389">
    <property type="entry name" value="DUF1045"/>
</dbReference>
<dbReference type="STRING" id="564137.SAMN04488238_102401"/>
<dbReference type="Proteomes" id="UP000198539">
    <property type="component" value="Unassembled WGS sequence"/>
</dbReference>
<dbReference type="PIRSF" id="PIRSF033328">
    <property type="entry name" value="Phest_Mll4975"/>
    <property type="match status" value="1"/>
</dbReference>
<keyword evidence="2" id="KW-1185">Reference proteome</keyword>
<proteinExistence type="predicted"/>
<dbReference type="Pfam" id="PF06299">
    <property type="entry name" value="DUF1045"/>
    <property type="match status" value="1"/>
</dbReference>
<dbReference type="AlphaFoldDB" id="A0A1H2UL00"/>
<name>A0A1H2UL00_9RHOB</name>
<accession>A0A1H2UL00</accession>
<dbReference type="EMBL" id="FNOM01000002">
    <property type="protein sequence ID" value="SDW56174.1"/>
    <property type="molecule type" value="Genomic_DNA"/>
</dbReference>
<evidence type="ECO:0000313" key="2">
    <source>
        <dbReference type="Proteomes" id="UP000198539"/>
    </source>
</evidence>
<sequence length="231" mass="25316">MPMEFQRYAIYYTPPAGSELATRGAQWLGWDVDAGCAADQPTIGGLPRPLAEITETPRKYGMHGTLKPPFRLAHGQSYDTFLTAATDIAAAMAPVNLGMLRVRALGPFLALIPEVQTPALETVAARVVTALDMFRAPLNAAEMARRRATPLTPQQDMLLRQWGYPYVLDEFRFHVTCTGKLSDAEVVPIRAAVQDWMAPATGTPQMMTDLSVFGEDTDGAFHLITRLPLGR</sequence>
<protein>
    <submittedName>
        <fullName evidence="1">Putative phosphonate metabolism protein</fullName>
    </submittedName>
</protein>
<evidence type="ECO:0000313" key="1">
    <source>
        <dbReference type="EMBL" id="SDW56174.1"/>
    </source>
</evidence>
<dbReference type="RefSeq" id="WP_317889639.1">
    <property type="nucleotide sequence ID" value="NZ_CP061498.1"/>
</dbReference>
<reference evidence="1 2" key="1">
    <citation type="submission" date="2016-10" db="EMBL/GenBank/DDBJ databases">
        <authorList>
            <person name="de Groot N.N."/>
        </authorList>
    </citation>
    <scope>NUCLEOTIDE SEQUENCE [LARGE SCALE GENOMIC DNA]</scope>
    <source>
        <strain evidence="1 2">CGMCC 1.8894</strain>
    </source>
</reference>